<gene>
    <name evidence="6" type="ORF">ETD83_01095</name>
</gene>
<feature type="transmembrane region" description="Helical" evidence="5">
    <location>
        <begin position="21"/>
        <end position="38"/>
    </location>
</feature>
<feature type="transmembrane region" description="Helical" evidence="5">
    <location>
        <begin position="99"/>
        <end position="118"/>
    </location>
</feature>
<dbReference type="Gene3D" id="1.20.1250.20">
    <property type="entry name" value="MFS general substrate transporter like domains"/>
    <property type="match status" value="1"/>
</dbReference>
<evidence type="ECO:0000256" key="1">
    <source>
        <dbReference type="ARBA" id="ARBA00004141"/>
    </source>
</evidence>
<dbReference type="GO" id="GO:0016020">
    <property type="term" value="C:membrane"/>
    <property type="evidence" value="ECO:0007669"/>
    <property type="project" value="UniProtKB-SubCell"/>
</dbReference>
<protein>
    <submittedName>
        <fullName evidence="6">MFS transporter</fullName>
    </submittedName>
</protein>
<evidence type="ECO:0000313" key="7">
    <source>
        <dbReference type="Proteomes" id="UP000309174"/>
    </source>
</evidence>
<evidence type="ECO:0000256" key="5">
    <source>
        <dbReference type="SAM" id="Phobius"/>
    </source>
</evidence>
<feature type="transmembrane region" description="Helical" evidence="5">
    <location>
        <begin position="139"/>
        <end position="159"/>
    </location>
</feature>
<name>A0A5C4JML8_9ACTN</name>
<dbReference type="GO" id="GO:0022857">
    <property type="term" value="F:transmembrane transporter activity"/>
    <property type="evidence" value="ECO:0007669"/>
    <property type="project" value="InterPro"/>
</dbReference>
<evidence type="ECO:0000313" key="6">
    <source>
        <dbReference type="EMBL" id="TMR07372.1"/>
    </source>
</evidence>
<dbReference type="AlphaFoldDB" id="A0A5C4JML8"/>
<feature type="transmembrane region" description="Helical" evidence="5">
    <location>
        <begin position="44"/>
        <end position="62"/>
    </location>
</feature>
<comment type="caution">
    <text evidence="6">The sequence shown here is derived from an EMBL/GenBank/DDBJ whole genome shotgun (WGS) entry which is preliminary data.</text>
</comment>
<sequence length="231" mass="23707">MGAGRYRRRVRARAARSDRRGGLAGLFFLMPIQLQVTADYTTLAAGLALLPLTVLTLVLSARGGALTKRAGPRVPLAAGALICALALVLATRVGRDASYLIDVLPVVCLIGVGIPLITPPITATVLSAVPDARAGIASAVGNGVARAAGLIVVAALPLLAGLPQDAASNPAELDRGFDVGMLICAGLFVLGGLIVWFGVPRPASVPAEPICRHHWTGCPQLDVSRHPQGAE</sequence>
<dbReference type="EMBL" id="VCKW01000002">
    <property type="protein sequence ID" value="TMR07372.1"/>
    <property type="molecule type" value="Genomic_DNA"/>
</dbReference>
<keyword evidence="4 5" id="KW-0472">Membrane</keyword>
<reference evidence="6 7" key="1">
    <citation type="submission" date="2019-05" db="EMBL/GenBank/DDBJ databases">
        <title>Draft genome sequence of Actinomadura sp. 14C53.</title>
        <authorList>
            <person name="Saricaoglu S."/>
            <person name="Isik K."/>
        </authorList>
    </citation>
    <scope>NUCLEOTIDE SEQUENCE [LARGE SCALE GENOMIC DNA]</scope>
    <source>
        <strain evidence="6 7">14C53</strain>
    </source>
</reference>
<dbReference type="Pfam" id="PF07690">
    <property type="entry name" value="MFS_1"/>
    <property type="match status" value="1"/>
</dbReference>
<feature type="transmembrane region" description="Helical" evidence="5">
    <location>
        <begin position="179"/>
        <end position="199"/>
    </location>
</feature>
<dbReference type="InterPro" id="IPR011701">
    <property type="entry name" value="MFS"/>
</dbReference>
<keyword evidence="7" id="KW-1185">Reference proteome</keyword>
<keyword evidence="2 5" id="KW-0812">Transmembrane</keyword>
<dbReference type="PANTHER" id="PTHR42718">
    <property type="entry name" value="MAJOR FACILITATOR SUPERFAMILY MULTIDRUG TRANSPORTER MFSC"/>
    <property type="match status" value="1"/>
</dbReference>
<organism evidence="6 7">
    <name type="scientific">Actinomadura soli</name>
    <dbReference type="NCBI Taxonomy" id="2508997"/>
    <lineage>
        <taxon>Bacteria</taxon>
        <taxon>Bacillati</taxon>
        <taxon>Actinomycetota</taxon>
        <taxon>Actinomycetes</taxon>
        <taxon>Streptosporangiales</taxon>
        <taxon>Thermomonosporaceae</taxon>
        <taxon>Actinomadura</taxon>
    </lineage>
</organism>
<evidence type="ECO:0000256" key="3">
    <source>
        <dbReference type="ARBA" id="ARBA00022989"/>
    </source>
</evidence>
<dbReference type="OrthoDB" id="7375466at2"/>
<comment type="subcellular location">
    <subcellularLocation>
        <location evidence="1">Membrane</location>
        <topology evidence="1">Multi-pass membrane protein</topology>
    </subcellularLocation>
</comment>
<feature type="transmembrane region" description="Helical" evidence="5">
    <location>
        <begin position="74"/>
        <end position="93"/>
    </location>
</feature>
<proteinExistence type="predicted"/>
<evidence type="ECO:0000256" key="4">
    <source>
        <dbReference type="ARBA" id="ARBA00023136"/>
    </source>
</evidence>
<dbReference type="InterPro" id="IPR036259">
    <property type="entry name" value="MFS_trans_sf"/>
</dbReference>
<dbReference type="RefSeq" id="WP_138643145.1">
    <property type="nucleotide sequence ID" value="NZ_VCKW01000002.1"/>
</dbReference>
<evidence type="ECO:0000256" key="2">
    <source>
        <dbReference type="ARBA" id="ARBA00022692"/>
    </source>
</evidence>
<dbReference type="SUPFAM" id="SSF103473">
    <property type="entry name" value="MFS general substrate transporter"/>
    <property type="match status" value="1"/>
</dbReference>
<keyword evidence="3 5" id="KW-1133">Transmembrane helix</keyword>
<dbReference type="PANTHER" id="PTHR42718:SF42">
    <property type="entry name" value="EXPORT PROTEIN"/>
    <property type="match status" value="1"/>
</dbReference>
<accession>A0A5C4JML8</accession>
<dbReference type="Proteomes" id="UP000309174">
    <property type="component" value="Unassembled WGS sequence"/>
</dbReference>